<evidence type="ECO:0000313" key="3">
    <source>
        <dbReference type="Proteomes" id="UP001321475"/>
    </source>
</evidence>
<dbReference type="Proteomes" id="UP001321475">
    <property type="component" value="Chromosome"/>
</dbReference>
<gene>
    <name evidence="2" type="ORF">GCM10025865_14840</name>
</gene>
<accession>A0ABM8G264</accession>
<organism evidence="2 3">
    <name type="scientific">Paraoerskovia sediminicola</name>
    <dbReference type="NCBI Taxonomy" id="1138587"/>
    <lineage>
        <taxon>Bacteria</taxon>
        <taxon>Bacillati</taxon>
        <taxon>Actinomycetota</taxon>
        <taxon>Actinomycetes</taxon>
        <taxon>Micrococcales</taxon>
        <taxon>Cellulomonadaceae</taxon>
        <taxon>Paraoerskovia</taxon>
    </lineage>
</organism>
<dbReference type="EMBL" id="AP027729">
    <property type="protein sequence ID" value="BDZ42185.1"/>
    <property type="molecule type" value="Genomic_DNA"/>
</dbReference>
<name>A0ABM8G264_9CELL</name>
<reference evidence="3" key="1">
    <citation type="journal article" date="2019" name="Int. J. Syst. Evol. Microbiol.">
        <title>The Global Catalogue of Microorganisms (GCM) 10K type strain sequencing project: providing services to taxonomists for standard genome sequencing and annotation.</title>
        <authorList>
            <consortium name="The Broad Institute Genomics Platform"/>
            <consortium name="The Broad Institute Genome Sequencing Center for Infectious Disease"/>
            <person name="Wu L."/>
            <person name="Ma J."/>
        </authorList>
    </citation>
    <scope>NUCLEOTIDE SEQUENCE [LARGE SCALE GENOMIC DNA]</scope>
    <source>
        <strain evidence="3">NBRC 108565</strain>
    </source>
</reference>
<feature type="region of interest" description="Disordered" evidence="1">
    <location>
        <begin position="207"/>
        <end position="227"/>
    </location>
</feature>
<sequence length="227" mass="24412">MEECLPTIAGQPDHGDVWSRGWTAEAGRHVVEHPDFFLSRCMTVGAQVRVDYRLVAAPGFRFIWAMHALVMPDVGTRLDLPAGHPVRAWPSGATAVQRTWPRVTENSWDRLGEDDGSAVFALLPGLDRCAVTAPDGSSLGWRIWAPGQPVSIGLFRNLGGFPDRLSGYRTLGIEPMIGHAHELATARPAETGCVPASGEVEWSVAVTSAATRPTRSPAVGTPAADRE</sequence>
<protein>
    <submittedName>
        <fullName evidence="2">Uncharacterized protein</fullName>
    </submittedName>
</protein>
<keyword evidence="3" id="KW-1185">Reference proteome</keyword>
<evidence type="ECO:0000313" key="2">
    <source>
        <dbReference type="EMBL" id="BDZ42185.1"/>
    </source>
</evidence>
<proteinExistence type="predicted"/>
<evidence type="ECO:0000256" key="1">
    <source>
        <dbReference type="SAM" id="MobiDB-lite"/>
    </source>
</evidence>